<protein>
    <submittedName>
        <fullName evidence="3">Putative oxidoreductase</fullName>
    </submittedName>
</protein>
<gene>
    <name evidence="3" type="ORF">GOARA_088_00430</name>
</gene>
<dbReference type="PANTHER" id="PTHR43669:SF3">
    <property type="entry name" value="ALCOHOL DEHYDROGENASE, PUTATIVE (AFU_ORTHOLOGUE AFUA_3G03445)-RELATED"/>
    <property type="match status" value="1"/>
</dbReference>
<evidence type="ECO:0000313" key="4">
    <source>
        <dbReference type="Proteomes" id="UP000035088"/>
    </source>
</evidence>
<evidence type="ECO:0000256" key="1">
    <source>
        <dbReference type="ARBA" id="ARBA00006484"/>
    </source>
</evidence>
<dbReference type="InterPro" id="IPR036291">
    <property type="entry name" value="NAD(P)-bd_dom_sf"/>
</dbReference>
<keyword evidence="2" id="KW-0560">Oxidoreductase</keyword>
<evidence type="ECO:0000313" key="3">
    <source>
        <dbReference type="EMBL" id="GAB11779.1"/>
    </source>
</evidence>
<dbReference type="EMBL" id="BAEE01000088">
    <property type="protein sequence ID" value="GAB11779.1"/>
    <property type="molecule type" value="Genomic_DNA"/>
</dbReference>
<dbReference type="AlphaFoldDB" id="G7H7F4"/>
<name>G7H7F4_9ACTN</name>
<dbReference type="Gene3D" id="3.40.50.720">
    <property type="entry name" value="NAD(P)-binding Rossmann-like Domain"/>
    <property type="match status" value="1"/>
</dbReference>
<dbReference type="Proteomes" id="UP000035088">
    <property type="component" value="Unassembled WGS sequence"/>
</dbReference>
<reference evidence="3 4" key="1">
    <citation type="submission" date="2011-11" db="EMBL/GenBank/DDBJ databases">
        <title>Whole genome shotgun sequence of Gordonia araii NBRC 100433.</title>
        <authorList>
            <person name="Yoshida Y."/>
            <person name="Hosoyama A."/>
            <person name="Tsuchikane K."/>
            <person name="Katsumata H."/>
            <person name="Yamazaki S."/>
            <person name="Fujita N."/>
        </authorList>
    </citation>
    <scope>NUCLEOTIDE SEQUENCE [LARGE SCALE GENOMIC DNA]</scope>
    <source>
        <strain evidence="3 4">NBRC 100433</strain>
    </source>
</reference>
<dbReference type="InterPro" id="IPR020904">
    <property type="entry name" value="Sc_DH/Rdtase_CS"/>
</dbReference>
<comment type="similarity">
    <text evidence="1">Belongs to the short-chain dehydrogenases/reductases (SDR) family.</text>
</comment>
<proteinExistence type="inferred from homology"/>
<dbReference type="GO" id="GO:0016491">
    <property type="term" value="F:oxidoreductase activity"/>
    <property type="evidence" value="ECO:0007669"/>
    <property type="project" value="UniProtKB-KW"/>
</dbReference>
<dbReference type="SUPFAM" id="SSF51735">
    <property type="entry name" value="NAD(P)-binding Rossmann-fold domains"/>
    <property type="match status" value="1"/>
</dbReference>
<dbReference type="PROSITE" id="PS00061">
    <property type="entry name" value="ADH_SHORT"/>
    <property type="match status" value="1"/>
</dbReference>
<dbReference type="PANTHER" id="PTHR43669">
    <property type="entry name" value="5-KETO-D-GLUCONATE 5-REDUCTASE"/>
    <property type="match status" value="1"/>
</dbReference>
<accession>G7H7F4</accession>
<comment type="caution">
    <text evidence="3">The sequence shown here is derived from an EMBL/GenBank/DDBJ whole genome shotgun (WGS) entry which is preliminary data.</text>
</comment>
<evidence type="ECO:0000256" key="2">
    <source>
        <dbReference type="ARBA" id="ARBA00023002"/>
    </source>
</evidence>
<dbReference type="CDD" id="cd05233">
    <property type="entry name" value="SDR_c"/>
    <property type="match status" value="1"/>
</dbReference>
<dbReference type="InterPro" id="IPR002347">
    <property type="entry name" value="SDR_fam"/>
</dbReference>
<dbReference type="STRING" id="1073574.GOARA_088_00430"/>
<sequence length="287" mass="29502">MGFVRSAGFARYVGGVDINDRVAIVTGAASGIGSALARELVRRGARVVVADLDGEATEATAASLPEGSAVAVAGDTSRPAVIDAQIAAAEKAFGPVDMYFANAGIGGAPGLAATDDDWTLALDVNLLAHVRAARALVPGWAARGSGYFVTTASAAGLLSQIGSATYSTTKHAAVGFAEWLSITYGDEGVGVSCVCPMGVDTALLRPDREVSAEEALMLHTVESAGEVLTPENVASAVLDAVEQGRFLVLPHPEVLDMYRGKGADYGRWIGGMRRLQHGMREALSGDA</sequence>
<organism evidence="3 4">
    <name type="scientific">Gordonia araii NBRC 100433</name>
    <dbReference type="NCBI Taxonomy" id="1073574"/>
    <lineage>
        <taxon>Bacteria</taxon>
        <taxon>Bacillati</taxon>
        <taxon>Actinomycetota</taxon>
        <taxon>Actinomycetes</taxon>
        <taxon>Mycobacteriales</taxon>
        <taxon>Gordoniaceae</taxon>
        <taxon>Gordonia</taxon>
    </lineage>
</organism>
<keyword evidence="4" id="KW-1185">Reference proteome</keyword>
<dbReference type="Pfam" id="PF00106">
    <property type="entry name" value="adh_short"/>
    <property type="match status" value="1"/>
</dbReference>
<dbReference type="PRINTS" id="PR00081">
    <property type="entry name" value="GDHRDH"/>
</dbReference>